<keyword evidence="2" id="KW-1185">Reference proteome</keyword>
<dbReference type="AlphaFoldDB" id="A0AA38MPW2"/>
<sequence>MTPNTLPEGEEVSWLFLFLEVRSVEFDPPTTVSTCLDHLPVGVTVFGIAAPERKTVSSSPVFFLSSASQVGTVVRFPLQGRHLQVQEEPVLKEVVAQEEGLCGSFNSIMFVNPFCIYLI</sequence>
<protein>
    <submittedName>
        <fullName evidence="1">Uncharacterized protein</fullName>
    </submittedName>
</protein>
<comment type="caution">
    <text evidence="1">The sequence shown here is derived from an EMBL/GenBank/DDBJ whole genome shotgun (WGS) entry which is preliminary data.</text>
</comment>
<dbReference type="Proteomes" id="UP001168821">
    <property type="component" value="Unassembled WGS sequence"/>
</dbReference>
<evidence type="ECO:0000313" key="2">
    <source>
        <dbReference type="Proteomes" id="UP001168821"/>
    </source>
</evidence>
<organism evidence="1 2">
    <name type="scientific">Zophobas morio</name>
    <dbReference type="NCBI Taxonomy" id="2755281"/>
    <lineage>
        <taxon>Eukaryota</taxon>
        <taxon>Metazoa</taxon>
        <taxon>Ecdysozoa</taxon>
        <taxon>Arthropoda</taxon>
        <taxon>Hexapoda</taxon>
        <taxon>Insecta</taxon>
        <taxon>Pterygota</taxon>
        <taxon>Neoptera</taxon>
        <taxon>Endopterygota</taxon>
        <taxon>Coleoptera</taxon>
        <taxon>Polyphaga</taxon>
        <taxon>Cucujiformia</taxon>
        <taxon>Tenebrionidae</taxon>
        <taxon>Zophobas</taxon>
    </lineage>
</organism>
<proteinExistence type="predicted"/>
<gene>
    <name evidence="1" type="ORF">Zmor_002246</name>
</gene>
<dbReference type="EMBL" id="JALNTZ010000001">
    <property type="protein sequence ID" value="KAJ3666815.1"/>
    <property type="molecule type" value="Genomic_DNA"/>
</dbReference>
<reference evidence="1" key="1">
    <citation type="journal article" date="2023" name="G3 (Bethesda)">
        <title>Whole genome assemblies of Zophobas morio and Tenebrio molitor.</title>
        <authorList>
            <person name="Kaur S."/>
            <person name="Stinson S.A."/>
            <person name="diCenzo G.C."/>
        </authorList>
    </citation>
    <scope>NUCLEOTIDE SEQUENCE</scope>
    <source>
        <strain evidence="1">QUZm001</strain>
    </source>
</reference>
<accession>A0AA38MPW2</accession>
<name>A0AA38MPW2_9CUCU</name>
<evidence type="ECO:0000313" key="1">
    <source>
        <dbReference type="EMBL" id="KAJ3666815.1"/>
    </source>
</evidence>